<dbReference type="HAMAP" id="MF_01465">
    <property type="entry name" value="SecY"/>
    <property type="match status" value="1"/>
</dbReference>
<keyword evidence="8 10" id="KW-0472">Membrane</keyword>
<dbReference type="PROSITE" id="PS00756">
    <property type="entry name" value="SECY_2"/>
    <property type="match status" value="1"/>
</dbReference>
<keyword evidence="6 10" id="KW-1133">Transmembrane helix</keyword>
<dbReference type="InterPro" id="IPR026593">
    <property type="entry name" value="SecY"/>
</dbReference>
<dbReference type="InterPro" id="IPR023201">
    <property type="entry name" value="SecY_dom_sf"/>
</dbReference>
<accession>A0A6J6DR67</accession>
<dbReference type="PIRSF" id="PIRSF004557">
    <property type="entry name" value="SecY"/>
    <property type="match status" value="1"/>
</dbReference>
<keyword evidence="7" id="KW-0811">Translocation</keyword>
<dbReference type="Gene3D" id="1.10.3370.10">
    <property type="entry name" value="SecY subunit domain"/>
    <property type="match status" value="1"/>
</dbReference>
<evidence type="ECO:0000256" key="1">
    <source>
        <dbReference type="ARBA" id="ARBA00004141"/>
    </source>
</evidence>
<dbReference type="SUPFAM" id="SSF103491">
    <property type="entry name" value="Preprotein translocase SecY subunit"/>
    <property type="match status" value="1"/>
</dbReference>
<evidence type="ECO:0000256" key="10">
    <source>
        <dbReference type="SAM" id="Phobius"/>
    </source>
</evidence>
<keyword evidence="5" id="KW-0653">Protein transport</keyword>
<evidence type="ECO:0000256" key="6">
    <source>
        <dbReference type="ARBA" id="ARBA00022989"/>
    </source>
</evidence>
<name>A0A6J6DR67_9ZZZZ</name>
<comment type="similarity">
    <text evidence="2">Belongs to the SecY/SEC61-alpha family.</text>
</comment>
<evidence type="ECO:0000256" key="7">
    <source>
        <dbReference type="ARBA" id="ARBA00023010"/>
    </source>
</evidence>
<organism evidence="11">
    <name type="scientific">freshwater metagenome</name>
    <dbReference type="NCBI Taxonomy" id="449393"/>
    <lineage>
        <taxon>unclassified sequences</taxon>
        <taxon>metagenomes</taxon>
        <taxon>ecological metagenomes</taxon>
    </lineage>
</organism>
<feature type="transmembrane region" description="Helical" evidence="10">
    <location>
        <begin position="190"/>
        <end position="210"/>
    </location>
</feature>
<evidence type="ECO:0000256" key="3">
    <source>
        <dbReference type="ARBA" id="ARBA00022448"/>
    </source>
</evidence>
<feature type="transmembrane region" description="Helical" evidence="10">
    <location>
        <begin position="374"/>
        <end position="396"/>
    </location>
</feature>
<sequence length="437" mass="47400">MLANLKNIFKVQDLRNKVLFTFLIIALYRLGAHLPVPGIDTSALKQLKTQADEGGVLAFLKLFSGGGLTNFAIFALGIMPYITASIIMQILGVVIPKLEEWQNMGAVGQRKITQWTRYVTIGIAILQSTGLAYLFHNGGGGLTNGNTTGIDLIPDFTVSRVMLIVLTLTTGTALLMWMGELVTQRGIGNGMSLLIFASVVSLLPSQMATIKANGGWVAVAMVLAGYALITVAIVYVEQGQRRIPVQFAKRVVGRRQYGGQSTYIPLKVNQSGVIPIIFASSVLYLPQLLSFVLPTDGWGKTVQDWVNSNLVNPSAPIHMIIFGLLIIGFAYFYTAITFDPVKQADQLRKQGGFIPGIRPGPQTERYLAKVLSRITLPGALFIAAVALVPSFILTAYLPGTQVSFTGISILIAVGVALETMKQIDSQLMMRNYEGFLK</sequence>
<feature type="transmembrane region" description="Helical" evidence="10">
    <location>
        <begin position="115"/>
        <end position="136"/>
    </location>
</feature>
<dbReference type="EMBL" id="CAEZSU010000252">
    <property type="protein sequence ID" value="CAB4565365.1"/>
    <property type="molecule type" value="Genomic_DNA"/>
</dbReference>
<dbReference type="NCBIfam" id="TIGR00967">
    <property type="entry name" value="3a0501s007"/>
    <property type="match status" value="1"/>
</dbReference>
<evidence type="ECO:0000256" key="4">
    <source>
        <dbReference type="ARBA" id="ARBA00022692"/>
    </source>
</evidence>
<dbReference type="GO" id="GO:0015031">
    <property type="term" value="P:protein transport"/>
    <property type="evidence" value="ECO:0007669"/>
    <property type="project" value="UniProtKB-KW"/>
</dbReference>
<reference evidence="11" key="1">
    <citation type="submission" date="2020-05" db="EMBL/GenBank/DDBJ databases">
        <authorList>
            <person name="Chiriac C."/>
            <person name="Salcher M."/>
            <person name="Ghai R."/>
            <person name="Kavagutti S V."/>
        </authorList>
    </citation>
    <scope>NUCLEOTIDE SEQUENCE</scope>
</reference>
<proteinExistence type="inferred from homology"/>
<dbReference type="FunFam" id="1.10.3370.10:FF:000001">
    <property type="entry name" value="Preprotein translocase subunit SecY"/>
    <property type="match status" value="1"/>
</dbReference>
<comment type="subcellular location">
    <subcellularLocation>
        <location evidence="1">Membrane</location>
        <topology evidence="1">Multi-pass membrane protein</topology>
    </subcellularLocation>
</comment>
<evidence type="ECO:0000256" key="5">
    <source>
        <dbReference type="ARBA" id="ARBA00022927"/>
    </source>
</evidence>
<keyword evidence="4 10" id="KW-0812">Transmembrane</keyword>
<evidence type="ECO:0000256" key="9">
    <source>
        <dbReference type="ARBA" id="ARBA00039733"/>
    </source>
</evidence>
<feature type="transmembrane region" description="Helical" evidence="10">
    <location>
        <begin position="216"/>
        <end position="236"/>
    </location>
</feature>
<dbReference type="PANTHER" id="PTHR10906">
    <property type="entry name" value="SECY/SEC61-ALPHA FAMILY MEMBER"/>
    <property type="match status" value="1"/>
</dbReference>
<protein>
    <recommendedName>
        <fullName evidence="9">Protein translocase subunit SecY</fullName>
    </recommendedName>
</protein>
<dbReference type="InterPro" id="IPR002208">
    <property type="entry name" value="SecY/SEC61-alpha"/>
</dbReference>
<evidence type="ECO:0000256" key="8">
    <source>
        <dbReference type="ARBA" id="ARBA00023136"/>
    </source>
</evidence>
<feature type="transmembrane region" description="Helical" evidence="10">
    <location>
        <begin position="273"/>
        <end position="295"/>
    </location>
</feature>
<dbReference type="GO" id="GO:0016020">
    <property type="term" value="C:membrane"/>
    <property type="evidence" value="ECO:0007669"/>
    <property type="project" value="UniProtKB-SubCell"/>
</dbReference>
<dbReference type="PRINTS" id="PR00303">
    <property type="entry name" value="SECYTRNLCASE"/>
</dbReference>
<dbReference type="AlphaFoldDB" id="A0A6J6DR67"/>
<evidence type="ECO:0000256" key="2">
    <source>
        <dbReference type="ARBA" id="ARBA00005751"/>
    </source>
</evidence>
<keyword evidence="3" id="KW-0813">Transport</keyword>
<dbReference type="Pfam" id="PF00344">
    <property type="entry name" value="SecY"/>
    <property type="match status" value="1"/>
</dbReference>
<feature type="transmembrane region" description="Helical" evidence="10">
    <location>
        <begin position="315"/>
        <end position="338"/>
    </location>
</feature>
<evidence type="ECO:0000313" key="11">
    <source>
        <dbReference type="EMBL" id="CAB4565365.1"/>
    </source>
</evidence>
<gene>
    <name evidence="11" type="ORF">UFOPK1495_01750</name>
</gene>
<dbReference type="InterPro" id="IPR030659">
    <property type="entry name" value="SecY_CS"/>
</dbReference>
<feature type="transmembrane region" description="Helical" evidence="10">
    <location>
        <begin position="71"/>
        <end position="95"/>
    </location>
</feature>
<feature type="transmembrane region" description="Helical" evidence="10">
    <location>
        <begin position="156"/>
        <end position="178"/>
    </location>
</feature>
<feature type="transmembrane region" description="Helical" evidence="10">
    <location>
        <begin position="402"/>
        <end position="420"/>
    </location>
</feature>